<sequence length="828" mass="86234">MKRFTLKPTLLALLALVLIVSPVLAYTYSAPYVITETGSIGYTMLATIVGSNNQWMADNGFMEADALDTRIETLGGSEKPHMVASERILAAVPVAANSQTNLLFTTGNADLSALNIITGRNGYIVIDDAAALEPGNNFEIDISGYIDTSYTSGESLVQKLDGAGLGFRVYVSAATDITASIYDWIHPTGFVDAGAGWNNENLAFDDNTATFAMSNAVAVSPAWSEWLELTYPAITTSSVRFWEAGFGTQIEVDIWYAAAWHNVYAGATIGPAWDTQVFAEQTGVTATRVRLQHGQGGPSPIAFNELEMLGGLAVTAAGVPVGEHVVVVSADGANLDIDVDGGTYTGTVALAGMSVPDNATDWSLMDNSTTDFTQYWDYYKHTVAGTLIAHYEPNTMILGQANTTYPEVASTSTNTTVAGTSHTVDLPGSVMNEDLLLVFFATTSNPTINYPSGWTSLFSTATGVNGTLSAAYRIADGSEGNTSIAVTTSASVTGSAQTFAVISYQGVPEVGTAVTGAGAANPDPPNLAPTWGATPVLWFALSSDDVNITVYPANYTDGALTGVAPYLASARRELSAAAENPGIFTAGAGNWVANTLAIRGKGTATFTNGSPNVVGAGTDWDSFLVGSMIESDTDTVWHTVSSVTDTTNLTLTVNYTAAGGAGHLFTTKSRLPDREGALQDGVLFWGRNPAGVIVALGSMVSSSQPLFGGEEAEPVTDVLPAAGTTDWFVEPAVGGALLTNPLRPFVTLMSDSTTITELQAWRILGLALVLMLTTAAAVVVKSHLLLAGIVAGAAIGGMVALTIFPLWALVFTVGAIVGGLVAERSPSL</sequence>
<feature type="transmembrane region" description="Helical" evidence="1">
    <location>
        <begin position="792"/>
        <end position="822"/>
    </location>
</feature>
<accession>A0A0F9SBJ5</accession>
<evidence type="ECO:0000313" key="2">
    <source>
        <dbReference type="EMBL" id="KKN59657.1"/>
    </source>
</evidence>
<name>A0A0F9SBJ5_9ZZZZ</name>
<feature type="transmembrane region" description="Helical" evidence="1">
    <location>
        <begin position="760"/>
        <end position="780"/>
    </location>
</feature>
<keyword evidence="1" id="KW-0472">Membrane</keyword>
<gene>
    <name evidence="2" type="ORF">LCGC14_0539840</name>
</gene>
<organism evidence="2">
    <name type="scientific">marine sediment metagenome</name>
    <dbReference type="NCBI Taxonomy" id="412755"/>
    <lineage>
        <taxon>unclassified sequences</taxon>
        <taxon>metagenomes</taxon>
        <taxon>ecological metagenomes</taxon>
    </lineage>
</organism>
<comment type="caution">
    <text evidence="2">The sequence shown here is derived from an EMBL/GenBank/DDBJ whole genome shotgun (WGS) entry which is preliminary data.</text>
</comment>
<proteinExistence type="predicted"/>
<dbReference type="EMBL" id="LAZR01000719">
    <property type="protein sequence ID" value="KKN59657.1"/>
    <property type="molecule type" value="Genomic_DNA"/>
</dbReference>
<evidence type="ECO:0000256" key="1">
    <source>
        <dbReference type="SAM" id="Phobius"/>
    </source>
</evidence>
<protein>
    <submittedName>
        <fullName evidence="2">Uncharacterized protein</fullName>
    </submittedName>
</protein>
<keyword evidence="1" id="KW-1133">Transmembrane helix</keyword>
<dbReference type="AlphaFoldDB" id="A0A0F9SBJ5"/>
<reference evidence="2" key="1">
    <citation type="journal article" date="2015" name="Nature">
        <title>Complex archaea that bridge the gap between prokaryotes and eukaryotes.</title>
        <authorList>
            <person name="Spang A."/>
            <person name="Saw J.H."/>
            <person name="Jorgensen S.L."/>
            <person name="Zaremba-Niedzwiedzka K."/>
            <person name="Martijn J."/>
            <person name="Lind A.E."/>
            <person name="van Eijk R."/>
            <person name="Schleper C."/>
            <person name="Guy L."/>
            <person name="Ettema T.J."/>
        </authorList>
    </citation>
    <scope>NUCLEOTIDE SEQUENCE</scope>
</reference>
<keyword evidence="1" id="KW-0812">Transmembrane</keyword>